<accession>A0AAV7UGI9</accession>
<feature type="region of interest" description="Disordered" evidence="1">
    <location>
        <begin position="73"/>
        <end position="126"/>
    </location>
</feature>
<gene>
    <name evidence="2" type="ORF">NDU88_004227</name>
</gene>
<evidence type="ECO:0000256" key="1">
    <source>
        <dbReference type="SAM" id="MobiDB-lite"/>
    </source>
</evidence>
<sequence length="201" mass="22036">MIRVPEVQEAGHYTPRQRTSVRFPSRYHLCTFQGIEVGGALGPQSPGTRTQEKPTVSLSLRAWAAPHCERFHAYPVPPDQPGGHPVTESAPQEPRCDDAPSELLESESELRSLGHRPSLGPSVSPQGGGVCSRAICCALCALHIDTKNKRRLPKNIRGRVGHLLSKSGKKGHQSRNSQCCARGRTGERSQWDREGVSNKTY</sequence>
<feature type="region of interest" description="Disordered" evidence="1">
    <location>
        <begin position="163"/>
        <end position="201"/>
    </location>
</feature>
<keyword evidence="3" id="KW-1185">Reference proteome</keyword>
<organism evidence="2 3">
    <name type="scientific">Pleurodeles waltl</name>
    <name type="common">Iberian ribbed newt</name>
    <dbReference type="NCBI Taxonomy" id="8319"/>
    <lineage>
        <taxon>Eukaryota</taxon>
        <taxon>Metazoa</taxon>
        <taxon>Chordata</taxon>
        <taxon>Craniata</taxon>
        <taxon>Vertebrata</taxon>
        <taxon>Euteleostomi</taxon>
        <taxon>Amphibia</taxon>
        <taxon>Batrachia</taxon>
        <taxon>Caudata</taxon>
        <taxon>Salamandroidea</taxon>
        <taxon>Salamandridae</taxon>
        <taxon>Pleurodelinae</taxon>
        <taxon>Pleurodeles</taxon>
    </lineage>
</organism>
<proteinExistence type="predicted"/>
<feature type="compositionally biased region" description="Basic and acidic residues" evidence="1">
    <location>
        <begin position="184"/>
        <end position="201"/>
    </location>
</feature>
<name>A0AAV7UGI9_PLEWA</name>
<dbReference type="EMBL" id="JANPWB010000005">
    <property type="protein sequence ID" value="KAJ1187451.1"/>
    <property type="molecule type" value="Genomic_DNA"/>
</dbReference>
<evidence type="ECO:0000313" key="3">
    <source>
        <dbReference type="Proteomes" id="UP001066276"/>
    </source>
</evidence>
<evidence type="ECO:0000313" key="2">
    <source>
        <dbReference type="EMBL" id="KAJ1187451.1"/>
    </source>
</evidence>
<dbReference type="AlphaFoldDB" id="A0AAV7UGI9"/>
<comment type="caution">
    <text evidence="2">The sequence shown here is derived from an EMBL/GenBank/DDBJ whole genome shotgun (WGS) entry which is preliminary data.</text>
</comment>
<dbReference type="Proteomes" id="UP001066276">
    <property type="component" value="Chromosome 3_1"/>
</dbReference>
<protein>
    <submittedName>
        <fullName evidence="2">Uncharacterized protein</fullName>
    </submittedName>
</protein>
<reference evidence="2" key="1">
    <citation type="journal article" date="2022" name="bioRxiv">
        <title>Sequencing and chromosome-scale assembly of the giantPleurodeles waltlgenome.</title>
        <authorList>
            <person name="Brown T."/>
            <person name="Elewa A."/>
            <person name="Iarovenko S."/>
            <person name="Subramanian E."/>
            <person name="Araus A.J."/>
            <person name="Petzold A."/>
            <person name="Susuki M."/>
            <person name="Suzuki K.-i.T."/>
            <person name="Hayashi T."/>
            <person name="Toyoda A."/>
            <person name="Oliveira C."/>
            <person name="Osipova E."/>
            <person name="Leigh N.D."/>
            <person name="Simon A."/>
            <person name="Yun M.H."/>
        </authorList>
    </citation>
    <scope>NUCLEOTIDE SEQUENCE</scope>
    <source>
        <strain evidence="2">20211129_DDA</strain>
        <tissue evidence="2">Liver</tissue>
    </source>
</reference>